<dbReference type="GO" id="GO:0003746">
    <property type="term" value="F:translation elongation factor activity"/>
    <property type="evidence" value="ECO:0007669"/>
    <property type="project" value="UniProtKB-KW"/>
</dbReference>
<dbReference type="PROSITE" id="PS51722">
    <property type="entry name" value="G_TR_2"/>
    <property type="match status" value="1"/>
</dbReference>
<reference evidence="5 6" key="1">
    <citation type="journal article" date="2017" name="Environ. Microbiol.">
        <title>Decay of the glycolytic pathway and adaptation to intranuclear parasitism within Enterocytozoonidae microsporidia.</title>
        <authorList>
            <person name="Wiredu Boakye D."/>
            <person name="Jaroenlak P."/>
            <person name="Prachumwat A."/>
            <person name="Williams T.A."/>
            <person name="Bateman K.S."/>
            <person name="Itsathitphaisarn O."/>
            <person name="Sritunyalucksana K."/>
            <person name="Paszkiewicz K.H."/>
            <person name="Moore K.A."/>
            <person name="Stentiford G.D."/>
            <person name="Williams B.A."/>
        </authorList>
    </citation>
    <scope>NUCLEOTIDE SEQUENCE [LARGE SCALE GENOMIC DNA]</scope>
    <source>
        <strain evidence="5 6">TH1</strain>
    </source>
</reference>
<dbReference type="GO" id="GO:0005525">
    <property type="term" value="F:GTP binding"/>
    <property type="evidence" value="ECO:0007669"/>
    <property type="project" value="UniProtKB-KW"/>
</dbReference>
<keyword evidence="5" id="KW-0251">Elongation factor</keyword>
<evidence type="ECO:0000259" key="4">
    <source>
        <dbReference type="PROSITE" id="PS51722"/>
    </source>
</evidence>
<evidence type="ECO:0000256" key="2">
    <source>
        <dbReference type="ARBA" id="ARBA00022741"/>
    </source>
</evidence>
<organism evidence="5 6">
    <name type="scientific">Ecytonucleospora hepatopenaei</name>
    <dbReference type="NCBI Taxonomy" id="646526"/>
    <lineage>
        <taxon>Eukaryota</taxon>
        <taxon>Fungi</taxon>
        <taxon>Fungi incertae sedis</taxon>
        <taxon>Microsporidia</taxon>
        <taxon>Enterocytozoonidae</taxon>
        <taxon>Ecytonucleospora</taxon>
    </lineage>
</organism>
<dbReference type="InterPro" id="IPR031157">
    <property type="entry name" value="G_TR_CS"/>
</dbReference>
<comment type="caution">
    <text evidence="5">The sequence shown here is derived from an EMBL/GenBank/DDBJ whole genome shotgun (WGS) entry which is preliminary data.</text>
</comment>
<dbReference type="Pfam" id="PF00009">
    <property type="entry name" value="GTP_EFTU"/>
    <property type="match status" value="1"/>
</dbReference>
<dbReference type="Proteomes" id="UP000192758">
    <property type="component" value="Unassembled WGS sequence"/>
</dbReference>
<dbReference type="InterPro" id="IPR009000">
    <property type="entry name" value="Transl_B-barrel_sf"/>
</dbReference>
<dbReference type="PRINTS" id="PR00315">
    <property type="entry name" value="ELONGATNFCT"/>
</dbReference>
<dbReference type="InterPro" id="IPR050100">
    <property type="entry name" value="TRAFAC_GTPase_members"/>
</dbReference>
<accession>A0A1W0E4C0</accession>
<dbReference type="SUPFAM" id="SSF50447">
    <property type="entry name" value="Translation proteins"/>
    <property type="match status" value="1"/>
</dbReference>
<dbReference type="PANTHER" id="PTHR23115">
    <property type="entry name" value="TRANSLATION FACTOR"/>
    <property type="match status" value="1"/>
</dbReference>
<keyword evidence="3" id="KW-0342">GTP-binding</keyword>
<sequence>MQKLQADADSRNKGSFAKAFFTDRTEEEKNRGVTIQTTLVPMETDKFRLTIIDCPGHVDYIKNATSGCKQADVSIVVCPARFEASCSAEGTLKTHLTLCAVLGSKKFIVCINKLDEVAITNENSLETAFDAACAAVMNLLKKLGVSKEDVIFLPISALKEIGVFKDCETYDFYKGSPVKDKENEGQIKYIKTVEDAINYQDVPLRALDRPLRMPISSIANVKGQGVVFCGRVDYGSIKKGTPVKVLPVGVESSIKSIEAYNKAVEEAPAGSNVGFLLETKDKQVIEKVKVGSLVGPQKDPNFIVSPFYKVSAISMKKTKASASEATGIKPGYSPVISCGSANIPCNFGKILSVTTKDKEKIENPTVIPAGARFEAIIYPKKQVVFETAKDFPGLGKFVCRDSGILVVAGQITGKLTLEEGKEHGLDVAVLSGDKEAIKKMRAANKK</sequence>
<gene>
    <name evidence="5" type="ORF">EHP00_2255</name>
</gene>
<dbReference type="SUPFAM" id="SSF52540">
    <property type="entry name" value="P-loop containing nucleoside triphosphate hydrolases"/>
    <property type="match status" value="1"/>
</dbReference>
<dbReference type="STRING" id="646526.A0A1W0E4C0"/>
<dbReference type="AlphaFoldDB" id="A0A1W0E4C0"/>
<evidence type="ECO:0000256" key="3">
    <source>
        <dbReference type="ARBA" id="ARBA00023134"/>
    </source>
</evidence>
<dbReference type="InterPro" id="IPR054696">
    <property type="entry name" value="GTP-eEF1A_C"/>
</dbReference>
<dbReference type="CDD" id="cd01513">
    <property type="entry name" value="Translation_factor_III"/>
    <property type="match status" value="1"/>
</dbReference>
<evidence type="ECO:0000256" key="1">
    <source>
        <dbReference type="ARBA" id="ARBA00007249"/>
    </source>
</evidence>
<proteinExistence type="inferred from homology"/>
<dbReference type="PROSITE" id="PS00301">
    <property type="entry name" value="G_TR_1"/>
    <property type="match status" value="1"/>
</dbReference>
<dbReference type="InterPro" id="IPR009001">
    <property type="entry name" value="Transl_elong_EF1A/Init_IF2_C"/>
</dbReference>
<keyword evidence="2" id="KW-0547">Nucleotide-binding</keyword>
<feature type="domain" description="Tr-type G" evidence="4">
    <location>
        <begin position="1"/>
        <end position="178"/>
    </location>
</feature>
<dbReference type="EMBL" id="MNPJ01000023">
    <property type="protein sequence ID" value="OQS54052.1"/>
    <property type="molecule type" value="Genomic_DNA"/>
</dbReference>
<comment type="similarity">
    <text evidence="1">Belongs to the TRAFAC class translation factor GTPase superfamily. Classic translation factor GTPase family. EF-Tu/EF-1A subfamily.</text>
</comment>
<keyword evidence="6" id="KW-1185">Reference proteome</keyword>
<keyword evidence="5" id="KW-0648">Protein biosynthesis</keyword>
<dbReference type="InterPro" id="IPR027417">
    <property type="entry name" value="P-loop_NTPase"/>
</dbReference>
<dbReference type="Gene3D" id="2.40.30.10">
    <property type="entry name" value="Translation factors"/>
    <property type="match status" value="2"/>
</dbReference>
<evidence type="ECO:0000313" key="6">
    <source>
        <dbReference type="Proteomes" id="UP000192758"/>
    </source>
</evidence>
<dbReference type="VEuPathDB" id="MicrosporidiaDB:EHP00_2255"/>
<name>A0A1W0E4C0_9MICR</name>
<dbReference type="OrthoDB" id="342024at2759"/>
<protein>
    <submittedName>
        <fullName evidence="5">Protein translation elongation factor EF-1A</fullName>
    </submittedName>
</protein>
<dbReference type="Gene3D" id="3.40.50.300">
    <property type="entry name" value="P-loop containing nucleotide triphosphate hydrolases"/>
    <property type="match status" value="1"/>
</dbReference>
<evidence type="ECO:0000313" key="5">
    <source>
        <dbReference type="EMBL" id="OQS54052.1"/>
    </source>
</evidence>
<dbReference type="GO" id="GO:0003924">
    <property type="term" value="F:GTPase activity"/>
    <property type="evidence" value="ECO:0007669"/>
    <property type="project" value="InterPro"/>
</dbReference>
<dbReference type="Pfam" id="PF22594">
    <property type="entry name" value="GTP-eEF1A_C"/>
    <property type="match status" value="1"/>
</dbReference>
<dbReference type="SUPFAM" id="SSF50465">
    <property type="entry name" value="EF-Tu/eEF-1alpha/eIF2-gamma C-terminal domain"/>
    <property type="match status" value="1"/>
</dbReference>
<dbReference type="InterPro" id="IPR000795">
    <property type="entry name" value="T_Tr_GTP-bd_dom"/>
</dbReference>